<accession>A0A0X8X5P7</accession>
<name>A0A0X8X5P7_9SPHI</name>
<organism evidence="1 2">
    <name type="scientific">Mucilaginibacter gotjawali</name>
    <dbReference type="NCBI Taxonomy" id="1550579"/>
    <lineage>
        <taxon>Bacteria</taxon>
        <taxon>Pseudomonadati</taxon>
        <taxon>Bacteroidota</taxon>
        <taxon>Sphingobacteriia</taxon>
        <taxon>Sphingobacteriales</taxon>
        <taxon>Sphingobacteriaceae</taxon>
        <taxon>Mucilaginibacter</taxon>
    </lineage>
</organism>
<reference evidence="1 2" key="1">
    <citation type="submission" date="2015-12" db="EMBL/GenBank/DDBJ databases">
        <title>Genome sequence of Mucilaginibacter gotjawali.</title>
        <authorList>
            <person name="Lee J.S."/>
            <person name="Lee K.C."/>
            <person name="Kim K.K."/>
            <person name="Lee B.W."/>
        </authorList>
    </citation>
    <scope>NUCLEOTIDE SEQUENCE [LARGE SCALE GENOMIC DNA]</scope>
    <source>
        <strain evidence="1 2">SA3-7</strain>
    </source>
</reference>
<dbReference type="KEGG" id="mgot:MgSA37_04263"/>
<evidence type="ECO:0000313" key="1">
    <source>
        <dbReference type="EMBL" id="BAU56071.1"/>
    </source>
</evidence>
<proteinExistence type="predicted"/>
<keyword evidence="2" id="KW-1185">Reference proteome</keyword>
<sequence>MVSTFCFYSKKQSNGTFFTRGALIVAINPDFSIIIFLKLIGGNLSYLPENALIMAPISVFGKTVPANFLLLLMAYRQFNVGVRNE</sequence>
<dbReference type="Proteomes" id="UP000218263">
    <property type="component" value="Chromosome"/>
</dbReference>
<gene>
    <name evidence="1" type="ORF">MgSA37_04263</name>
</gene>
<dbReference type="EMBL" id="AP017313">
    <property type="protein sequence ID" value="BAU56071.1"/>
    <property type="molecule type" value="Genomic_DNA"/>
</dbReference>
<evidence type="ECO:0000313" key="2">
    <source>
        <dbReference type="Proteomes" id="UP000218263"/>
    </source>
</evidence>
<protein>
    <submittedName>
        <fullName evidence="1">Uncharacterized protein</fullName>
    </submittedName>
</protein>
<dbReference type="AlphaFoldDB" id="A0A0X8X5P7"/>